<dbReference type="PIRSF" id="PIRSF037894">
    <property type="entry name" value="Subtilisin_rel_CspABC"/>
    <property type="match status" value="1"/>
</dbReference>
<dbReference type="InterPro" id="IPR041365">
    <property type="entry name" value="CspB_prodomain"/>
</dbReference>
<dbReference type="InterPro" id="IPR017310">
    <property type="entry name" value="Pept_S8A_subtilisin_clostridia"/>
</dbReference>
<evidence type="ECO:0000259" key="8">
    <source>
        <dbReference type="Pfam" id="PF00082"/>
    </source>
</evidence>
<evidence type="ECO:0000256" key="6">
    <source>
        <dbReference type="PROSITE-ProRule" id="PRU01240"/>
    </source>
</evidence>
<dbReference type="PRINTS" id="PR00723">
    <property type="entry name" value="SUBTILISIN"/>
</dbReference>
<feature type="active site" description="Charge relay system" evidence="5 6">
    <location>
        <position position="512"/>
    </location>
</feature>
<keyword evidence="11" id="KW-1185">Reference proteome</keyword>
<accession>A0A4Q7P0B2</accession>
<dbReference type="CDD" id="cd07478">
    <property type="entry name" value="Peptidases_S8_CspA-like"/>
    <property type="match status" value="1"/>
</dbReference>
<feature type="active site" description="Charge relay system" evidence="5 6">
    <location>
        <position position="195"/>
    </location>
</feature>
<keyword evidence="4 6" id="KW-0720">Serine protease</keyword>
<dbReference type="InterPro" id="IPR023827">
    <property type="entry name" value="Peptidase_S8_Asp-AS"/>
</dbReference>
<dbReference type="Pfam" id="PF00082">
    <property type="entry name" value="Peptidase_S8"/>
    <property type="match status" value="2"/>
</dbReference>
<comment type="similarity">
    <text evidence="1 6 7">Belongs to the peptidase S8 family.</text>
</comment>
<evidence type="ECO:0000256" key="7">
    <source>
        <dbReference type="RuleBase" id="RU003355"/>
    </source>
</evidence>
<evidence type="ECO:0000256" key="1">
    <source>
        <dbReference type="ARBA" id="ARBA00011073"/>
    </source>
</evidence>
<dbReference type="PROSITE" id="PS00137">
    <property type="entry name" value="SUBTILASE_HIS"/>
    <property type="match status" value="1"/>
</dbReference>
<keyword evidence="3 6" id="KW-0378">Hydrolase</keyword>
<feature type="domain" description="Csp protease B prodomain" evidence="9">
    <location>
        <begin position="4"/>
        <end position="93"/>
    </location>
</feature>
<evidence type="ECO:0000313" key="11">
    <source>
        <dbReference type="Proteomes" id="UP000292927"/>
    </source>
</evidence>
<dbReference type="InterPro" id="IPR036852">
    <property type="entry name" value="Peptidase_S8/S53_dom_sf"/>
</dbReference>
<evidence type="ECO:0000313" key="10">
    <source>
        <dbReference type="EMBL" id="RZS92708.1"/>
    </source>
</evidence>
<dbReference type="InterPro" id="IPR022398">
    <property type="entry name" value="Peptidase_S8_His-AS"/>
</dbReference>
<dbReference type="SUPFAM" id="SSF52743">
    <property type="entry name" value="Subtilisin-like"/>
    <property type="match status" value="1"/>
</dbReference>
<proteinExistence type="inferred from homology"/>
<dbReference type="InterPro" id="IPR015500">
    <property type="entry name" value="Peptidase_S8_subtilisin-rel"/>
</dbReference>
<evidence type="ECO:0000256" key="5">
    <source>
        <dbReference type="PIRSR" id="PIRSR615500-1"/>
    </source>
</evidence>
<name>A0A4Q7P0B2_9FIRM</name>
<dbReference type="AlphaFoldDB" id="A0A4Q7P0B2"/>
<dbReference type="Pfam" id="PF18425">
    <property type="entry name" value="CspB_prodomain"/>
    <property type="match status" value="1"/>
</dbReference>
<dbReference type="PANTHER" id="PTHR43399:SF4">
    <property type="entry name" value="CELL WALL-ASSOCIATED PROTEASE"/>
    <property type="match status" value="1"/>
</dbReference>
<dbReference type="InterPro" id="IPR000209">
    <property type="entry name" value="Peptidase_S8/S53_dom"/>
</dbReference>
<dbReference type="PROSITE" id="PS00136">
    <property type="entry name" value="SUBTILASE_ASP"/>
    <property type="match status" value="1"/>
</dbReference>
<dbReference type="Proteomes" id="UP000292927">
    <property type="component" value="Unassembled WGS sequence"/>
</dbReference>
<protein>
    <submittedName>
        <fullName evidence="10">Subtilase family protein</fullName>
    </submittedName>
</protein>
<comment type="caution">
    <text evidence="10">The sequence shown here is derived from an EMBL/GenBank/DDBJ whole genome shotgun (WGS) entry which is preliminary data.</text>
</comment>
<dbReference type="InterPro" id="IPR034045">
    <property type="entry name" value="Pep_S8_CspA-like"/>
</dbReference>
<gene>
    <name evidence="10" type="ORF">EV209_3006</name>
</gene>
<dbReference type="Gene3D" id="2.60.120.1290">
    <property type="match status" value="1"/>
</dbReference>
<dbReference type="PROSITE" id="PS00138">
    <property type="entry name" value="SUBTILASE_SER"/>
    <property type="match status" value="1"/>
</dbReference>
<dbReference type="PROSITE" id="PS51892">
    <property type="entry name" value="SUBTILASE"/>
    <property type="match status" value="1"/>
</dbReference>
<feature type="domain" description="Peptidase S8/S53" evidence="8">
    <location>
        <begin position="120"/>
        <end position="240"/>
    </location>
</feature>
<sequence length="585" mass="63374">MDNQKLENLLNLALQTPEPYREKSLQLNVGFDPLLQEWEVIIRYIGELQPLLAGFPEVQATPLLGGFAILRLPQQLIDPVSALPEIIYVEKPKRLFFAADGGVAASCIPPMYQPPYGLTGRGVLVAVIDSGLDYAHPDFRNPDGSSRVLEYWDQTVPGRPPEGYPVGSLFSKADLDAILRGDSSELQPSADTSGHGTGVAGIAAGNGRAENGLYQGVAPEADLLIVKLGRPPGLSPEQTFPRTTELMMGIDFAVRRAASLRMPLALNLSFGNNYGSHDGSSLLETYLDIVSGFWKCSVCIGTGNEGTSGGHVSGQLSAQAITIDLSVGPYQPSLDLQIWKSYVDEFEVQLLSPAGVTVGPFRQIQGASSFVVGRTRLLIYYGEPSPYQISQEIFMDFLPDDTYIDSGVWKIQLIPRRIVAGRFDLWLPGSSVRSSSTRFLLPTPDITLTIPSTSGAAISVGAYDSRYHSYAPFSGRGFTRQTNLVKPDLAAPGVEITAPAPGGGYLSYTGTSFATPFVTGSAALMMEWGILQNHDPFLYGEKIKAWLRYGARPLTGIQNYPNPQVGYGTLCLQNSFYRQITSGSR</sequence>
<dbReference type="Gene3D" id="3.40.50.200">
    <property type="entry name" value="Peptidase S8/S53 domain"/>
    <property type="match status" value="1"/>
</dbReference>
<dbReference type="GO" id="GO:0006508">
    <property type="term" value="P:proteolysis"/>
    <property type="evidence" value="ECO:0007669"/>
    <property type="project" value="UniProtKB-KW"/>
</dbReference>
<evidence type="ECO:0000256" key="2">
    <source>
        <dbReference type="ARBA" id="ARBA00022670"/>
    </source>
</evidence>
<dbReference type="RefSeq" id="WP_130436237.1">
    <property type="nucleotide sequence ID" value="NZ_SGXF01000008.1"/>
</dbReference>
<evidence type="ECO:0000256" key="4">
    <source>
        <dbReference type="ARBA" id="ARBA00022825"/>
    </source>
</evidence>
<reference evidence="10 11" key="1">
    <citation type="submission" date="2019-02" db="EMBL/GenBank/DDBJ databases">
        <title>Genomic Encyclopedia of Type Strains, Phase IV (KMG-IV): sequencing the most valuable type-strain genomes for metagenomic binning, comparative biology and taxonomic classification.</title>
        <authorList>
            <person name="Goeker M."/>
        </authorList>
    </citation>
    <scope>NUCLEOTIDE SEQUENCE [LARGE SCALE GENOMIC DNA]</scope>
    <source>
        <strain evidence="10 11">DSM 29486</strain>
    </source>
</reference>
<dbReference type="PANTHER" id="PTHR43399">
    <property type="entry name" value="SUBTILISIN-RELATED"/>
    <property type="match status" value="1"/>
</dbReference>
<evidence type="ECO:0000259" key="9">
    <source>
        <dbReference type="Pfam" id="PF18425"/>
    </source>
</evidence>
<organism evidence="10 11">
    <name type="scientific">Cuneatibacter caecimuris</name>
    <dbReference type="NCBI Taxonomy" id="1796618"/>
    <lineage>
        <taxon>Bacteria</taxon>
        <taxon>Bacillati</taxon>
        <taxon>Bacillota</taxon>
        <taxon>Clostridia</taxon>
        <taxon>Lachnospirales</taxon>
        <taxon>Lachnospiraceae</taxon>
        <taxon>Cuneatibacter</taxon>
    </lineage>
</organism>
<evidence type="ECO:0000256" key="3">
    <source>
        <dbReference type="ARBA" id="ARBA00022801"/>
    </source>
</evidence>
<dbReference type="EMBL" id="SGXF01000008">
    <property type="protein sequence ID" value="RZS92708.1"/>
    <property type="molecule type" value="Genomic_DNA"/>
</dbReference>
<feature type="domain" description="Peptidase S8/S53" evidence="8">
    <location>
        <begin position="447"/>
        <end position="567"/>
    </location>
</feature>
<dbReference type="GO" id="GO:0004252">
    <property type="term" value="F:serine-type endopeptidase activity"/>
    <property type="evidence" value="ECO:0007669"/>
    <property type="project" value="UniProtKB-UniRule"/>
</dbReference>
<dbReference type="Gene3D" id="3.30.70.2980">
    <property type="match status" value="1"/>
</dbReference>
<dbReference type="InterPro" id="IPR023828">
    <property type="entry name" value="Peptidase_S8_Ser-AS"/>
</dbReference>
<dbReference type="InterPro" id="IPR051048">
    <property type="entry name" value="Peptidase_S8/S53_subtilisin"/>
</dbReference>
<dbReference type="OrthoDB" id="9762689at2"/>
<feature type="active site" description="Charge relay system" evidence="5 6">
    <location>
        <position position="129"/>
    </location>
</feature>
<keyword evidence="2 6" id="KW-0645">Protease</keyword>